<feature type="compositionally biased region" description="Basic and acidic residues" evidence="1">
    <location>
        <begin position="1"/>
        <end position="30"/>
    </location>
</feature>
<feature type="region of interest" description="Disordered" evidence="1">
    <location>
        <begin position="55"/>
        <end position="165"/>
    </location>
</feature>
<dbReference type="EMBL" id="JAQQWL010000001">
    <property type="protein sequence ID" value="KAK8090695.1"/>
    <property type="molecule type" value="Genomic_DNA"/>
</dbReference>
<protein>
    <submittedName>
        <fullName evidence="2">Uncharacterized protein</fullName>
    </submittedName>
</protein>
<dbReference type="Proteomes" id="UP001480595">
    <property type="component" value="Unassembled WGS sequence"/>
</dbReference>
<feature type="compositionally biased region" description="Low complexity" evidence="1">
    <location>
        <begin position="131"/>
        <end position="140"/>
    </location>
</feature>
<comment type="caution">
    <text evidence="2">The sequence shown here is derived from an EMBL/GenBank/DDBJ whole genome shotgun (WGS) entry which is preliminary data.</text>
</comment>
<name>A0ABR1X5J6_9PEZI</name>
<reference evidence="2 3" key="1">
    <citation type="submission" date="2023-01" db="EMBL/GenBank/DDBJ databases">
        <title>Analysis of 21 Apiospora genomes using comparative genomics revels a genus with tremendous synthesis potential of carbohydrate active enzymes and secondary metabolites.</title>
        <authorList>
            <person name="Sorensen T."/>
        </authorList>
    </citation>
    <scope>NUCLEOTIDE SEQUENCE [LARGE SCALE GENOMIC DNA]</scope>
    <source>
        <strain evidence="2 3">CBS 135458</strain>
    </source>
</reference>
<evidence type="ECO:0000313" key="3">
    <source>
        <dbReference type="Proteomes" id="UP001480595"/>
    </source>
</evidence>
<evidence type="ECO:0000313" key="2">
    <source>
        <dbReference type="EMBL" id="KAK8090695.1"/>
    </source>
</evidence>
<sequence>MPKLPDPRDLLPSRADPEHRSHRKELEKQHGYGYTEPLILAAIGIGLVWNIDNQVRKHEERKDEAERAEEERRERRRKRERDQYEPRSDGSGGPRSGSRYDDPSQQGRSRDRRRGGGGGDWDDRGRDDGSRNGSRSSASRGPRRDSSRYDGGRPDIRDDPRRLDYRYEEYRGFRDDYKNFRNDYRYEDRRAGSVRRSSRRDSF</sequence>
<feature type="compositionally biased region" description="Basic and acidic residues" evidence="1">
    <location>
        <begin position="142"/>
        <end position="165"/>
    </location>
</feature>
<organism evidence="2 3">
    <name type="scientific">Apiospora phragmitis</name>
    <dbReference type="NCBI Taxonomy" id="2905665"/>
    <lineage>
        <taxon>Eukaryota</taxon>
        <taxon>Fungi</taxon>
        <taxon>Dikarya</taxon>
        <taxon>Ascomycota</taxon>
        <taxon>Pezizomycotina</taxon>
        <taxon>Sordariomycetes</taxon>
        <taxon>Xylariomycetidae</taxon>
        <taxon>Amphisphaeriales</taxon>
        <taxon>Apiosporaceae</taxon>
        <taxon>Apiospora</taxon>
    </lineage>
</organism>
<proteinExistence type="predicted"/>
<feature type="compositionally biased region" description="Basic and acidic residues" evidence="1">
    <location>
        <begin position="121"/>
        <end position="130"/>
    </location>
</feature>
<feature type="compositionally biased region" description="Basic and acidic residues" evidence="1">
    <location>
        <begin position="55"/>
        <end position="73"/>
    </location>
</feature>
<feature type="region of interest" description="Disordered" evidence="1">
    <location>
        <begin position="1"/>
        <end position="34"/>
    </location>
</feature>
<keyword evidence="3" id="KW-1185">Reference proteome</keyword>
<evidence type="ECO:0000256" key="1">
    <source>
        <dbReference type="SAM" id="MobiDB-lite"/>
    </source>
</evidence>
<gene>
    <name evidence="2" type="ORF">PG994_000200</name>
</gene>
<dbReference type="RefSeq" id="XP_066722241.1">
    <property type="nucleotide sequence ID" value="XM_066851609.1"/>
</dbReference>
<dbReference type="GeneID" id="92084672"/>
<accession>A0ABR1X5J6</accession>